<name>A0ABT2EIC2_9GAMM</name>
<dbReference type="Pfam" id="PF03466">
    <property type="entry name" value="LysR_substrate"/>
    <property type="match status" value="1"/>
</dbReference>
<comment type="similarity">
    <text evidence="1">Belongs to the LysR transcriptional regulatory family.</text>
</comment>
<evidence type="ECO:0000256" key="4">
    <source>
        <dbReference type="ARBA" id="ARBA00023163"/>
    </source>
</evidence>
<evidence type="ECO:0000256" key="1">
    <source>
        <dbReference type="ARBA" id="ARBA00009437"/>
    </source>
</evidence>
<organism evidence="6 7">
    <name type="scientific">Halomonas dongshanensis</name>
    <dbReference type="NCBI Taxonomy" id="2890835"/>
    <lineage>
        <taxon>Bacteria</taxon>
        <taxon>Pseudomonadati</taxon>
        <taxon>Pseudomonadota</taxon>
        <taxon>Gammaproteobacteria</taxon>
        <taxon>Oceanospirillales</taxon>
        <taxon>Halomonadaceae</taxon>
        <taxon>Halomonas</taxon>
    </lineage>
</organism>
<dbReference type="PROSITE" id="PS50931">
    <property type="entry name" value="HTH_LYSR"/>
    <property type="match status" value="1"/>
</dbReference>
<accession>A0ABT2EIC2</accession>
<keyword evidence="7" id="KW-1185">Reference proteome</keyword>
<keyword evidence="3" id="KW-0238">DNA-binding</keyword>
<dbReference type="InterPro" id="IPR058163">
    <property type="entry name" value="LysR-type_TF_proteobact-type"/>
</dbReference>
<dbReference type="PRINTS" id="PR00039">
    <property type="entry name" value="HTHLYSR"/>
</dbReference>
<evidence type="ECO:0000256" key="3">
    <source>
        <dbReference type="ARBA" id="ARBA00023125"/>
    </source>
</evidence>
<dbReference type="CDD" id="cd08422">
    <property type="entry name" value="PBP2_CrgA_like"/>
    <property type="match status" value="1"/>
</dbReference>
<dbReference type="Gene3D" id="1.10.10.10">
    <property type="entry name" value="Winged helix-like DNA-binding domain superfamily/Winged helix DNA-binding domain"/>
    <property type="match status" value="1"/>
</dbReference>
<sequence>MTQIEPIIAFVRVAELKSYTRAAASLALSRTRVSRQVMALEQTLGVRLIQRTTRRLHLTEAGERYLRHAQAILLALDEAAADVGSGATEMRGRLRINGPMSFGTRHLTPLVARFMGMHPALDVRLDLNDRRVDLLEEGFDLAIRIGSLPDSSLVARRITRCRMLFCASPAYLERHGTPASLDDLKAHRCLRYRSGNVAGDWQLGDTIISPQGPIESNNGDVLTHAAEAGLGIAHQPSFLVTESIIRGHLVALLPEVPPSVLDIHALYPARHFLPLKVERFIDLLVEAWGENPPHWETEMGLSPIAQK</sequence>
<feature type="domain" description="HTH lysR-type" evidence="5">
    <location>
        <begin position="1"/>
        <end position="59"/>
    </location>
</feature>
<keyword evidence="4" id="KW-0804">Transcription</keyword>
<reference evidence="6" key="1">
    <citation type="submission" date="2021-11" db="EMBL/GenBank/DDBJ databases">
        <title>Halomonas sp., isolated from a coastal aquaculture zone in Dongshan Bay.</title>
        <authorList>
            <person name="Lin W."/>
        </authorList>
    </citation>
    <scope>NUCLEOTIDE SEQUENCE</scope>
    <source>
        <strain evidence="6">Yzlin-01</strain>
    </source>
</reference>
<evidence type="ECO:0000259" key="5">
    <source>
        <dbReference type="PROSITE" id="PS50931"/>
    </source>
</evidence>
<dbReference type="SUPFAM" id="SSF46785">
    <property type="entry name" value="Winged helix' DNA-binding domain"/>
    <property type="match status" value="1"/>
</dbReference>
<dbReference type="Pfam" id="PF00126">
    <property type="entry name" value="HTH_1"/>
    <property type="match status" value="1"/>
</dbReference>
<dbReference type="Gene3D" id="3.40.190.290">
    <property type="match status" value="1"/>
</dbReference>
<dbReference type="InterPro" id="IPR036388">
    <property type="entry name" value="WH-like_DNA-bd_sf"/>
</dbReference>
<dbReference type="InterPro" id="IPR000847">
    <property type="entry name" value="LysR_HTH_N"/>
</dbReference>
<dbReference type="PANTHER" id="PTHR30537">
    <property type="entry name" value="HTH-TYPE TRANSCRIPTIONAL REGULATOR"/>
    <property type="match status" value="1"/>
</dbReference>
<evidence type="ECO:0000256" key="2">
    <source>
        <dbReference type="ARBA" id="ARBA00023015"/>
    </source>
</evidence>
<dbReference type="InterPro" id="IPR036390">
    <property type="entry name" value="WH_DNA-bd_sf"/>
</dbReference>
<evidence type="ECO:0000313" key="6">
    <source>
        <dbReference type="EMBL" id="MCS2610342.1"/>
    </source>
</evidence>
<keyword evidence="2" id="KW-0805">Transcription regulation</keyword>
<protein>
    <submittedName>
        <fullName evidence="6">LysR family transcriptional regulator</fullName>
    </submittedName>
</protein>
<comment type="caution">
    <text evidence="6">The sequence shown here is derived from an EMBL/GenBank/DDBJ whole genome shotgun (WGS) entry which is preliminary data.</text>
</comment>
<dbReference type="PANTHER" id="PTHR30537:SF81">
    <property type="entry name" value="TRANSCRIPTIONAL REGULATOR-RELATED"/>
    <property type="match status" value="1"/>
</dbReference>
<gene>
    <name evidence="6" type="ORF">LLY24_13560</name>
</gene>
<proteinExistence type="inferred from homology"/>
<dbReference type="EMBL" id="JAJISC010000006">
    <property type="protein sequence ID" value="MCS2610342.1"/>
    <property type="molecule type" value="Genomic_DNA"/>
</dbReference>
<dbReference type="SUPFAM" id="SSF53850">
    <property type="entry name" value="Periplasmic binding protein-like II"/>
    <property type="match status" value="1"/>
</dbReference>
<dbReference type="Proteomes" id="UP001165542">
    <property type="component" value="Unassembled WGS sequence"/>
</dbReference>
<evidence type="ECO:0000313" key="7">
    <source>
        <dbReference type="Proteomes" id="UP001165542"/>
    </source>
</evidence>
<dbReference type="InterPro" id="IPR005119">
    <property type="entry name" value="LysR_subst-bd"/>
</dbReference>
<dbReference type="RefSeq" id="WP_259036839.1">
    <property type="nucleotide sequence ID" value="NZ_JAJISC010000006.1"/>
</dbReference>